<dbReference type="Pfam" id="PF24750">
    <property type="entry name" value="b-prop_At3g26010-like"/>
    <property type="match status" value="1"/>
</dbReference>
<dbReference type="Pfam" id="PF00646">
    <property type="entry name" value="F-box"/>
    <property type="match status" value="1"/>
</dbReference>
<evidence type="ECO:0008006" key="6">
    <source>
        <dbReference type="Google" id="ProtNLM"/>
    </source>
</evidence>
<proteinExistence type="predicted"/>
<keyword evidence="5" id="KW-1185">Reference proteome</keyword>
<dbReference type="Proteomes" id="UP000595140">
    <property type="component" value="Unassembled WGS sequence"/>
</dbReference>
<accession>A0A484NFD0</accession>
<feature type="domain" description="F-box" evidence="2">
    <location>
        <begin position="208"/>
        <end position="249"/>
    </location>
</feature>
<feature type="compositionally biased region" description="Polar residues" evidence="1">
    <location>
        <begin position="25"/>
        <end position="37"/>
    </location>
</feature>
<dbReference type="InterPro" id="IPR001810">
    <property type="entry name" value="F-box_dom"/>
</dbReference>
<feature type="domain" description="F-box protein At3g26010-like beta-propeller" evidence="3">
    <location>
        <begin position="299"/>
        <end position="535"/>
    </location>
</feature>
<dbReference type="Gene3D" id="1.20.1280.50">
    <property type="match status" value="1"/>
</dbReference>
<dbReference type="EMBL" id="OOIL02006630">
    <property type="protein sequence ID" value="VFQ98968.1"/>
    <property type="molecule type" value="Genomic_DNA"/>
</dbReference>
<feature type="region of interest" description="Disordered" evidence="1">
    <location>
        <begin position="1"/>
        <end position="51"/>
    </location>
</feature>
<dbReference type="AlphaFoldDB" id="A0A484NFD0"/>
<evidence type="ECO:0000313" key="4">
    <source>
        <dbReference type="EMBL" id="VFQ98968.1"/>
    </source>
</evidence>
<feature type="compositionally biased region" description="Basic and acidic residues" evidence="1">
    <location>
        <begin position="7"/>
        <end position="22"/>
    </location>
</feature>
<gene>
    <name evidence="4" type="ORF">CCAM_LOCUS40744</name>
</gene>
<dbReference type="InterPro" id="IPR055290">
    <property type="entry name" value="At3g26010-like"/>
</dbReference>
<name>A0A484NFD0_9ASTE</name>
<reference evidence="4 5" key="1">
    <citation type="submission" date="2018-04" db="EMBL/GenBank/DDBJ databases">
        <authorList>
            <person name="Vogel A."/>
        </authorList>
    </citation>
    <scope>NUCLEOTIDE SEQUENCE [LARGE SCALE GENOMIC DNA]</scope>
</reference>
<evidence type="ECO:0000256" key="1">
    <source>
        <dbReference type="SAM" id="MobiDB-lite"/>
    </source>
</evidence>
<dbReference type="SUPFAM" id="SSF81383">
    <property type="entry name" value="F-box domain"/>
    <property type="match status" value="1"/>
</dbReference>
<dbReference type="InterPro" id="IPR036047">
    <property type="entry name" value="F-box-like_dom_sf"/>
</dbReference>
<dbReference type="InterPro" id="IPR056592">
    <property type="entry name" value="Beta-prop_At3g26010-like"/>
</dbReference>
<evidence type="ECO:0000259" key="2">
    <source>
        <dbReference type="Pfam" id="PF00646"/>
    </source>
</evidence>
<dbReference type="OrthoDB" id="674184at2759"/>
<evidence type="ECO:0000313" key="5">
    <source>
        <dbReference type="Proteomes" id="UP000595140"/>
    </source>
</evidence>
<dbReference type="PANTHER" id="PTHR35546">
    <property type="entry name" value="F-BOX PROTEIN INTERACTION DOMAIN PROTEIN-RELATED"/>
    <property type="match status" value="1"/>
</dbReference>
<evidence type="ECO:0000259" key="3">
    <source>
        <dbReference type="Pfam" id="PF24750"/>
    </source>
</evidence>
<protein>
    <recommendedName>
        <fullName evidence="6">F-box domain-containing protein</fullName>
    </recommendedName>
</protein>
<dbReference type="PANTHER" id="PTHR35546:SF130">
    <property type="entry name" value="EXPRESSED PROTEIN"/>
    <property type="match status" value="1"/>
</dbReference>
<sequence length="565" mass="64555">MSNASTHTHDNTQHLGDDHNDAETEASSFIPQQNVGQPNVPLNAVNNQNFGNPPENVMPAFVAQFLQQMANAAMFHLDSDEQRLAALHSTAAGGRCAKGDGGWKLGRRRLEARRPAGSSGDGGSRFRRGRNSGVRRLVTSSVWRGGAAPVGDDGGGYWRRKQRRRCNSAALQSTAAMSGDAGGWLLQLDGDDRRLAHGEAGISSASIEDIDDAVLVEILCRGTPYCKMAFRCKLVSKRWRYLISSPIFLKCWKELHRTLHPGEPLPYSMVINIRIRLGEDKYMTNYVASQHPMFQFPRFKVVRIHHDLESYTAISFVDEVFSSETNKWEEVEVRHPNSSPLVFDFKNKSYAMNNLLCWNGLLLFENWTDDDSIVAYNPFEPARCRVIEQPPRYRLGQYCRSFLSFGECNGSFRVVQHYDHPGGRQGVFMTWELEDYETEEWRFVNQLVFRDFITDDAPLRLQCEMNSDDESDFDDYAVLGYIEVQRIRLLTMDPNDEDVIYFYHSAEKVGDRRIFACNLETKEVRVFDKNIIERCVEIQYRLRNVFQFVVPEWPTPIPGAPTQCT</sequence>
<organism evidence="4 5">
    <name type="scientific">Cuscuta campestris</name>
    <dbReference type="NCBI Taxonomy" id="132261"/>
    <lineage>
        <taxon>Eukaryota</taxon>
        <taxon>Viridiplantae</taxon>
        <taxon>Streptophyta</taxon>
        <taxon>Embryophyta</taxon>
        <taxon>Tracheophyta</taxon>
        <taxon>Spermatophyta</taxon>
        <taxon>Magnoliopsida</taxon>
        <taxon>eudicotyledons</taxon>
        <taxon>Gunneridae</taxon>
        <taxon>Pentapetalae</taxon>
        <taxon>asterids</taxon>
        <taxon>lamiids</taxon>
        <taxon>Solanales</taxon>
        <taxon>Convolvulaceae</taxon>
        <taxon>Cuscuteae</taxon>
        <taxon>Cuscuta</taxon>
        <taxon>Cuscuta subgen. Grammica</taxon>
        <taxon>Cuscuta sect. Cleistogrammica</taxon>
    </lineage>
</organism>